<dbReference type="EMBL" id="MSLT01000012">
    <property type="protein sequence ID" value="OUD14318.1"/>
    <property type="molecule type" value="Genomic_DNA"/>
</dbReference>
<feature type="chain" id="PRO_5011682854" description="Immunoglobulin domain-containing protein" evidence="1">
    <location>
        <begin position="26"/>
        <end position="667"/>
    </location>
</feature>
<protein>
    <recommendedName>
        <fullName evidence="2">Immunoglobulin domain-containing protein</fullName>
    </recommendedName>
</protein>
<evidence type="ECO:0000313" key="3">
    <source>
        <dbReference type="EMBL" id="OUD14318.1"/>
    </source>
</evidence>
<dbReference type="Proteomes" id="UP000194798">
    <property type="component" value="Unassembled WGS sequence"/>
</dbReference>
<dbReference type="SUPFAM" id="SSF48726">
    <property type="entry name" value="Immunoglobulin"/>
    <property type="match status" value="1"/>
</dbReference>
<organism evidence="3 4">
    <name type="scientific">Thioflexithrix psekupsensis</name>
    <dbReference type="NCBI Taxonomy" id="1570016"/>
    <lineage>
        <taxon>Bacteria</taxon>
        <taxon>Pseudomonadati</taxon>
        <taxon>Pseudomonadota</taxon>
        <taxon>Gammaproteobacteria</taxon>
        <taxon>Thiotrichales</taxon>
        <taxon>Thioflexithrix</taxon>
    </lineage>
</organism>
<feature type="signal peptide" evidence="1">
    <location>
        <begin position="1"/>
        <end position="25"/>
    </location>
</feature>
<dbReference type="Gene3D" id="2.60.120.380">
    <property type="match status" value="1"/>
</dbReference>
<evidence type="ECO:0000259" key="2">
    <source>
        <dbReference type="SMART" id="SM00409"/>
    </source>
</evidence>
<feature type="domain" description="Immunoglobulin" evidence="2">
    <location>
        <begin position="428"/>
        <end position="513"/>
    </location>
</feature>
<keyword evidence="4" id="KW-1185">Reference proteome</keyword>
<dbReference type="InterPro" id="IPR003599">
    <property type="entry name" value="Ig_sub"/>
</dbReference>
<keyword evidence="1" id="KW-0732">Signal</keyword>
<evidence type="ECO:0000313" key="4">
    <source>
        <dbReference type="Proteomes" id="UP000194798"/>
    </source>
</evidence>
<accession>A0A251X8C4</accession>
<comment type="caution">
    <text evidence="3">The sequence shown here is derived from an EMBL/GenBank/DDBJ whole genome shotgun (WGS) entry which is preliminary data.</text>
</comment>
<dbReference type="OrthoDB" id="5479728at2"/>
<dbReference type="AlphaFoldDB" id="A0A251X8C4"/>
<evidence type="ECO:0000256" key="1">
    <source>
        <dbReference type="SAM" id="SignalP"/>
    </source>
</evidence>
<dbReference type="InterPro" id="IPR013783">
    <property type="entry name" value="Ig-like_fold"/>
</dbReference>
<dbReference type="SMART" id="SM00409">
    <property type="entry name" value="IG"/>
    <property type="match status" value="1"/>
</dbReference>
<sequence>MNHSSQINRLAWAVACVLLPQGVYALPNNNTLTQATPITTLPFSQQQDTRNATDEAQQAAYTCVGDRYQGSVWYQYTATQAGVLLVDTFGSDYDTVLAIWTGDAHPLTQQACNDDSGTVPQSLAFAEVEAGTRYWISVNSLKAAGGELSLQARLVSGLDNDNIAQAIPITPNAQQAFSREQITENASSETQEVISRCGGGAASVWYRYTPSESQQVVFTTTGSNYDTVLSLWTGQAHPLTEVACNESHSSVLTSSVTARLTAGTSYWIRASGVDDETGLLRLNLHPIPTNDRLEDAQALTGNLPLHHSQFTYGATGQDAVSCAESAGADVWLSYRPQDEGLIKISTEHSDYNTVLTVWAQDANSQRLELACNDDARLLSFGELTSQVTVSARPNEIYYLQVSGYDGEMGGLQLHIEAADLDFTIQQQPQNTRITSGAEATLEVTIVPTNETQAARQPVTYQWYAGETGDTRRPVGTNSEVLQLKNVTESGYYWVKIRNPSGTLSSHAALVQVDEQAVVDKNNGLSVDSELNPLDTKAHLFGTLSRKADQLPTNLVNQREAVTIDFVIDVDPAHQGQAAKLVLVGAYQGSAFNGIFALHGSEWQVWDGTLLGLGQMQEMAALPAQITLPIFDGQLTDLVGEFTFFIGYQLADNTLVYGSEPLNFTVTP</sequence>
<dbReference type="RefSeq" id="WP_086488100.1">
    <property type="nucleotide sequence ID" value="NZ_MSLT01000012.1"/>
</dbReference>
<dbReference type="InterPro" id="IPR036179">
    <property type="entry name" value="Ig-like_dom_sf"/>
</dbReference>
<dbReference type="Gene3D" id="2.60.40.10">
    <property type="entry name" value="Immunoglobulins"/>
    <property type="match status" value="1"/>
</dbReference>
<gene>
    <name evidence="3" type="ORF">TPSD3_08330</name>
</gene>
<name>A0A251X8C4_9GAMM</name>
<proteinExistence type="predicted"/>
<reference evidence="3 4" key="1">
    <citation type="submission" date="2016-12" db="EMBL/GenBank/DDBJ databases">
        <title>Thioflexothrix psekupsii D3 genome sequencing and assembly.</title>
        <authorList>
            <person name="Fomenkov A."/>
            <person name="Vincze T."/>
            <person name="Grabovich M."/>
            <person name="Anton B.P."/>
            <person name="Dubinina G."/>
            <person name="Orlova M."/>
            <person name="Belousova E."/>
            <person name="Roberts R.J."/>
        </authorList>
    </citation>
    <scope>NUCLEOTIDE SEQUENCE [LARGE SCALE GENOMIC DNA]</scope>
    <source>
        <strain evidence="3">D3</strain>
    </source>
</reference>